<dbReference type="PANTHER" id="PTHR33644">
    <property type="entry name" value="U-BOX DOMAIN-CONTAINING PROTEIN 62-RELATED"/>
    <property type="match status" value="1"/>
</dbReference>
<feature type="transmembrane region" description="Helical" evidence="1">
    <location>
        <begin position="192"/>
        <end position="213"/>
    </location>
</feature>
<organism evidence="2 3">
    <name type="scientific">Amborella trichopoda</name>
    <dbReference type="NCBI Taxonomy" id="13333"/>
    <lineage>
        <taxon>Eukaryota</taxon>
        <taxon>Viridiplantae</taxon>
        <taxon>Streptophyta</taxon>
        <taxon>Embryophyta</taxon>
        <taxon>Tracheophyta</taxon>
        <taxon>Spermatophyta</taxon>
        <taxon>Magnoliopsida</taxon>
        <taxon>Amborellales</taxon>
        <taxon>Amborellaceae</taxon>
        <taxon>Amborella</taxon>
    </lineage>
</organism>
<dbReference type="HOGENOM" id="CLU_1035626_0_0_1"/>
<dbReference type="EMBL" id="KI397507">
    <property type="protein sequence ID" value="ERM94670.1"/>
    <property type="molecule type" value="Genomic_DNA"/>
</dbReference>
<keyword evidence="1" id="KW-1133">Transmembrane helix</keyword>
<reference evidence="3" key="1">
    <citation type="journal article" date="2013" name="Science">
        <title>The Amborella genome and the evolution of flowering plants.</title>
        <authorList>
            <consortium name="Amborella Genome Project"/>
        </authorList>
    </citation>
    <scope>NUCLEOTIDE SEQUENCE [LARGE SCALE GENOMIC DNA]</scope>
</reference>
<dbReference type="AlphaFoldDB" id="W1NHN7"/>
<dbReference type="eggNOG" id="ENOG502QUR5">
    <property type="taxonomic scope" value="Eukaryota"/>
</dbReference>
<sequence>MGEVFRCLGKVSRAALCAIARHLRLRSDVFNQLLDDTSLPPNEASSSVLVASYSRASVQNGKVAVGGGKSGMIYEVEKGLLILIASDCPGLHVCDPNGRWFVADGGSGLGIFYCSQTMPQGNALLDCSPIAAAGHVIPQSFVPITVSQFMDDLSAGDDAMCNNRAENTYCGIFFIGLFLMVNIGPAGKFYELSNYSIMLLCCIKSLLIIHFRLSLFDQCLEYQPNFLRKGFGVIMRSLERLLVIMRKTEIVGLPFDGAIWMVVLIIRLT</sequence>
<keyword evidence="1" id="KW-0472">Membrane</keyword>
<evidence type="ECO:0000313" key="3">
    <source>
        <dbReference type="Proteomes" id="UP000017836"/>
    </source>
</evidence>
<dbReference type="PANTHER" id="PTHR33644:SF3">
    <property type="entry name" value="RING_U-BOX SUPERFAMILY PROTEIN"/>
    <property type="match status" value="1"/>
</dbReference>
<evidence type="ECO:0000256" key="1">
    <source>
        <dbReference type="SAM" id="Phobius"/>
    </source>
</evidence>
<dbReference type="Gramene" id="ERM94670">
    <property type="protein sequence ID" value="ERM94670"/>
    <property type="gene ID" value="AMTR_s00011p00219510"/>
</dbReference>
<name>W1NHN7_AMBTC</name>
<keyword evidence="3" id="KW-1185">Reference proteome</keyword>
<protein>
    <submittedName>
        <fullName evidence="2">Uncharacterized protein</fullName>
    </submittedName>
</protein>
<keyword evidence="1" id="KW-0812">Transmembrane</keyword>
<proteinExistence type="predicted"/>
<gene>
    <name evidence="2" type="ORF">AMTR_s00011p00219510</name>
</gene>
<evidence type="ECO:0000313" key="2">
    <source>
        <dbReference type="EMBL" id="ERM94670.1"/>
    </source>
</evidence>
<dbReference type="Proteomes" id="UP000017836">
    <property type="component" value="Unassembled WGS sequence"/>
</dbReference>
<feature type="transmembrane region" description="Helical" evidence="1">
    <location>
        <begin position="168"/>
        <end position="186"/>
    </location>
</feature>
<accession>W1NHN7</accession>